<dbReference type="Pfam" id="PF10604">
    <property type="entry name" value="Polyketide_cyc2"/>
    <property type="match status" value="1"/>
</dbReference>
<dbReference type="InterPro" id="IPR019587">
    <property type="entry name" value="Polyketide_cyclase/dehydratase"/>
</dbReference>
<comment type="caution">
    <text evidence="1">The sequence shown here is derived from an EMBL/GenBank/DDBJ whole genome shotgun (WGS) entry which is preliminary data.</text>
</comment>
<organism evidence="1 2">
    <name type="scientific">Flexivirga oryzae</name>
    <dbReference type="NCBI Taxonomy" id="1794944"/>
    <lineage>
        <taxon>Bacteria</taxon>
        <taxon>Bacillati</taxon>
        <taxon>Actinomycetota</taxon>
        <taxon>Actinomycetes</taxon>
        <taxon>Micrococcales</taxon>
        <taxon>Dermacoccaceae</taxon>
        <taxon>Flexivirga</taxon>
    </lineage>
</organism>
<dbReference type="EMBL" id="JACHVQ010000001">
    <property type="protein sequence ID" value="MBB2890037.1"/>
    <property type="molecule type" value="Genomic_DNA"/>
</dbReference>
<accession>A0A839MXY3</accession>
<dbReference type="RefSeq" id="WP_221185071.1">
    <property type="nucleotide sequence ID" value="NZ_JACHVQ010000001.1"/>
</dbReference>
<dbReference type="Proteomes" id="UP000559182">
    <property type="component" value="Unassembled WGS sequence"/>
</dbReference>
<dbReference type="CDD" id="cd07812">
    <property type="entry name" value="SRPBCC"/>
    <property type="match status" value="1"/>
</dbReference>
<dbReference type="InterPro" id="IPR023393">
    <property type="entry name" value="START-like_dom_sf"/>
</dbReference>
<evidence type="ECO:0000313" key="1">
    <source>
        <dbReference type="EMBL" id="MBB2890037.1"/>
    </source>
</evidence>
<name>A0A839MXY3_9MICO</name>
<protein>
    <submittedName>
        <fullName evidence="1">Uncharacterized protein YndB with AHSA1/START domain</fullName>
    </submittedName>
</protein>
<gene>
    <name evidence="1" type="ORF">FHU39_000021</name>
</gene>
<sequence>MADKNEVPDLVESVEIDAPLDVVWRLVQDLRRMPEWSPQVESTRLKDEAAGLGQGARFTNANRQGELAWKTHGTVVRFAPEHELAFRIEENWAIWSFRLERTDRDTTVLTQRREAPDGISDLSRELTDAYLGGQETFTETLRDGMRQTLAAISAAAVAGD</sequence>
<dbReference type="AlphaFoldDB" id="A0A839MXY3"/>
<keyword evidence="2" id="KW-1185">Reference proteome</keyword>
<dbReference type="Gene3D" id="3.30.530.20">
    <property type="match status" value="1"/>
</dbReference>
<proteinExistence type="predicted"/>
<evidence type="ECO:0000313" key="2">
    <source>
        <dbReference type="Proteomes" id="UP000559182"/>
    </source>
</evidence>
<reference evidence="1 2" key="1">
    <citation type="submission" date="2020-08" db="EMBL/GenBank/DDBJ databases">
        <title>Sequencing the genomes of 1000 actinobacteria strains.</title>
        <authorList>
            <person name="Klenk H.-P."/>
        </authorList>
    </citation>
    <scope>NUCLEOTIDE SEQUENCE [LARGE SCALE GENOMIC DNA]</scope>
    <source>
        <strain evidence="1 2">DSM 105369</strain>
    </source>
</reference>
<dbReference type="SUPFAM" id="SSF55961">
    <property type="entry name" value="Bet v1-like"/>
    <property type="match status" value="1"/>
</dbReference>